<evidence type="ECO:0000313" key="2">
    <source>
        <dbReference type="Proteomes" id="UP000192602"/>
    </source>
</evidence>
<sequence length="122" mass="13594">MIIFGHPKIPSPPIITIKSKEEIAQIPANAIVAFAFDFDLLHYCRDNNITCAVWISSTTEAVYANALEAKFLLCNLPLAKEVQKVAENYLFDAKVIAKIDERLIEKAIEAAIDGVLLTNYTR</sequence>
<accession>A0A1W1WRS9</accession>
<reference evidence="2" key="1">
    <citation type="submission" date="2017-04" db="EMBL/GenBank/DDBJ databases">
        <authorList>
            <person name="Varghese N."/>
            <person name="Submissions S."/>
        </authorList>
    </citation>
    <scope>NUCLEOTIDE SEQUENCE [LARGE SCALE GENOMIC DNA]</scope>
    <source>
        <strain evidence="2">DSM 16512</strain>
    </source>
</reference>
<gene>
    <name evidence="1" type="ORF">SAMN05660197_0815</name>
</gene>
<dbReference type="Proteomes" id="UP000192602">
    <property type="component" value="Unassembled WGS sequence"/>
</dbReference>
<dbReference type="RefSeq" id="WP_084275274.1">
    <property type="nucleotide sequence ID" value="NZ_AP026671.1"/>
</dbReference>
<protein>
    <submittedName>
        <fullName evidence="1">Uncharacterized protein</fullName>
    </submittedName>
</protein>
<dbReference type="STRING" id="1069081.SAMN05660197_0815"/>
<evidence type="ECO:0000313" key="1">
    <source>
        <dbReference type="EMBL" id="SMC09021.1"/>
    </source>
</evidence>
<dbReference type="AlphaFoldDB" id="A0A1W1WRS9"/>
<keyword evidence="2" id="KW-1185">Reference proteome</keyword>
<dbReference type="OrthoDB" id="5339711at2"/>
<proteinExistence type="predicted"/>
<name>A0A1W1WRS9_9BACT</name>
<dbReference type="EMBL" id="FWWZ01000001">
    <property type="protein sequence ID" value="SMC09021.1"/>
    <property type="molecule type" value="Genomic_DNA"/>
</dbReference>
<organism evidence="1 2">
    <name type="scientific">Nitratiruptor tergarcus DSM 16512</name>
    <dbReference type="NCBI Taxonomy" id="1069081"/>
    <lineage>
        <taxon>Bacteria</taxon>
        <taxon>Pseudomonadati</taxon>
        <taxon>Campylobacterota</taxon>
        <taxon>Epsilonproteobacteria</taxon>
        <taxon>Nautiliales</taxon>
        <taxon>Nitratiruptoraceae</taxon>
        <taxon>Nitratiruptor</taxon>
    </lineage>
</organism>